<feature type="compositionally biased region" description="Low complexity" evidence="1">
    <location>
        <begin position="105"/>
        <end position="120"/>
    </location>
</feature>
<reference evidence="2" key="1">
    <citation type="submission" date="2017-05" db="UniProtKB">
        <authorList>
            <consortium name="EnsemblMetazoa"/>
        </authorList>
    </citation>
    <scope>IDENTIFICATION</scope>
</reference>
<dbReference type="InParanoid" id="A0A1X7T482"/>
<feature type="compositionally biased region" description="Acidic residues" evidence="1">
    <location>
        <begin position="212"/>
        <end position="230"/>
    </location>
</feature>
<feature type="region of interest" description="Disordered" evidence="1">
    <location>
        <begin position="211"/>
        <end position="245"/>
    </location>
</feature>
<feature type="compositionally biased region" description="Low complexity" evidence="1">
    <location>
        <begin position="53"/>
        <end position="73"/>
    </location>
</feature>
<dbReference type="AlphaFoldDB" id="A0A1X7T482"/>
<protein>
    <submittedName>
        <fullName evidence="2">Uncharacterized protein</fullName>
    </submittedName>
</protein>
<feature type="compositionally biased region" description="Polar residues" evidence="1">
    <location>
        <begin position="281"/>
        <end position="297"/>
    </location>
</feature>
<sequence>MLKVISNYNLLVCCSTSAPIAPLQIVFNELKCQRFFCASGHTPATPSKSSGDPSISLSKKSAKSESPSPGASPAISTIIKSIIAKETTPSPKELTKTLSSSATNVASGATTGSQTTSSVTMPTKRPFKPRGTVPPVAIKKKGQDRNDFDRKVVKGSSNVATGGDTVKGPDKSSQRVTIVDSNTEEPPLLQLPSKQNCKKITVLSAAIAAIESDIESESEPSDNDEDEEGDTLTPSNPKLASNSLQMYVSCKKGPHDEIENGTTPKLSRCRDFIYERKSDLSQKQVQDRSPNPSSMFP</sequence>
<feature type="compositionally biased region" description="Polar residues" evidence="1">
    <location>
        <begin position="42"/>
        <end position="52"/>
    </location>
</feature>
<feature type="region of interest" description="Disordered" evidence="1">
    <location>
        <begin position="90"/>
        <end position="190"/>
    </location>
</feature>
<feature type="region of interest" description="Disordered" evidence="1">
    <location>
        <begin position="277"/>
        <end position="297"/>
    </location>
</feature>
<dbReference type="EnsemblMetazoa" id="Aqu2.1.09049_001">
    <property type="protein sequence ID" value="Aqu2.1.09049_001"/>
    <property type="gene ID" value="Aqu2.1.09049"/>
</dbReference>
<organism evidence="2">
    <name type="scientific">Amphimedon queenslandica</name>
    <name type="common">Sponge</name>
    <dbReference type="NCBI Taxonomy" id="400682"/>
    <lineage>
        <taxon>Eukaryota</taxon>
        <taxon>Metazoa</taxon>
        <taxon>Porifera</taxon>
        <taxon>Demospongiae</taxon>
        <taxon>Heteroscleromorpha</taxon>
        <taxon>Haplosclerida</taxon>
        <taxon>Niphatidae</taxon>
        <taxon>Amphimedon</taxon>
    </lineage>
</organism>
<accession>A0A1X7T482</accession>
<feature type="region of interest" description="Disordered" evidence="1">
    <location>
        <begin position="42"/>
        <end position="73"/>
    </location>
</feature>
<feature type="compositionally biased region" description="Basic and acidic residues" evidence="1">
    <location>
        <begin position="141"/>
        <end position="152"/>
    </location>
</feature>
<proteinExistence type="predicted"/>
<evidence type="ECO:0000256" key="1">
    <source>
        <dbReference type="SAM" id="MobiDB-lite"/>
    </source>
</evidence>
<evidence type="ECO:0000313" key="2">
    <source>
        <dbReference type="EnsemblMetazoa" id="Aqu2.1.09049_001"/>
    </source>
</evidence>
<name>A0A1X7T482_AMPQE</name>
<feature type="compositionally biased region" description="Polar residues" evidence="1">
    <location>
        <begin position="232"/>
        <end position="245"/>
    </location>
</feature>